<dbReference type="PANTHER" id="PTHR37937:SF1">
    <property type="entry name" value="CONJUGATIVE TRANSFER: DNA TRANSPORT"/>
    <property type="match status" value="1"/>
</dbReference>
<dbReference type="InterPro" id="IPR027417">
    <property type="entry name" value="P-loop_NTPase"/>
</dbReference>
<feature type="compositionally biased region" description="Polar residues" evidence="6">
    <location>
        <begin position="607"/>
        <end position="621"/>
    </location>
</feature>
<keyword evidence="10" id="KW-1185">Reference proteome</keyword>
<organism evidence="9 10">
    <name type="scientific">Glycocaulis albus</name>
    <dbReference type="NCBI Taxonomy" id="1382801"/>
    <lineage>
        <taxon>Bacteria</taxon>
        <taxon>Pseudomonadati</taxon>
        <taxon>Pseudomonadota</taxon>
        <taxon>Alphaproteobacteria</taxon>
        <taxon>Maricaulales</taxon>
        <taxon>Maricaulaceae</taxon>
        <taxon>Glycocaulis</taxon>
    </lineage>
</organism>
<feature type="compositionally biased region" description="Low complexity" evidence="6">
    <location>
        <begin position="672"/>
        <end position="687"/>
    </location>
</feature>
<dbReference type="SUPFAM" id="SSF52540">
    <property type="entry name" value="P-loop containing nucleoside triphosphate hydrolases"/>
    <property type="match status" value="1"/>
</dbReference>
<evidence type="ECO:0000313" key="10">
    <source>
        <dbReference type="Proteomes" id="UP000648722"/>
    </source>
</evidence>
<dbReference type="CDD" id="cd01127">
    <property type="entry name" value="TrwB_TraG_TraD_VirD4"/>
    <property type="match status" value="1"/>
</dbReference>
<dbReference type="Pfam" id="PF10412">
    <property type="entry name" value="TrwB_AAD_bind"/>
    <property type="match status" value="1"/>
</dbReference>
<evidence type="ECO:0000256" key="7">
    <source>
        <dbReference type="SAM" id="Phobius"/>
    </source>
</evidence>
<evidence type="ECO:0000256" key="6">
    <source>
        <dbReference type="SAM" id="MobiDB-lite"/>
    </source>
</evidence>
<dbReference type="PANTHER" id="PTHR37937">
    <property type="entry name" value="CONJUGATIVE TRANSFER: DNA TRANSPORT"/>
    <property type="match status" value="1"/>
</dbReference>
<proteinExistence type="predicted"/>
<keyword evidence="4 7" id="KW-1133">Transmembrane helix</keyword>
<dbReference type="RefSeq" id="WP_188452601.1">
    <property type="nucleotide sequence ID" value="NZ_BMFS01000010.1"/>
</dbReference>
<keyword evidence="2" id="KW-1003">Cell membrane</keyword>
<reference evidence="10" key="1">
    <citation type="journal article" date="2019" name="Int. J. Syst. Evol. Microbiol.">
        <title>The Global Catalogue of Microorganisms (GCM) 10K type strain sequencing project: providing services to taxonomists for standard genome sequencing and annotation.</title>
        <authorList>
            <consortium name="The Broad Institute Genomics Platform"/>
            <consortium name="The Broad Institute Genome Sequencing Center for Infectious Disease"/>
            <person name="Wu L."/>
            <person name="Ma J."/>
        </authorList>
    </citation>
    <scope>NUCLEOTIDE SEQUENCE [LARGE SCALE GENOMIC DNA]</scope>
    <source>
        <strain evidence="10">CGMCC 1.12766</strain>
    </source>
</reference>
<dbReference type="InterPro" id="IPR051539">
    <property type="entry name" value="T4SS-coupling_protein"/>
</dbReference>
<evidence type="ECO:0000256" key="3">
    <source>
        <dbReference type="ARBA" id="ARBA00022692"/>
    </source>
</evidence>
<dbReference type="InterPro" id="IPR019476">
    <property type="entry name" value="T4SS_TraD_DNA-bd"/>
</dbReference>
<keyword evidence="3 7" id="KW-0812">Transmembrane</keyword>
<evidence type="ECO:0000256" key="5">
    <source>
        <dbReference type="ARBA" id="ARBA00023136"/>
    </source>
</evidence>
<feature type="transmembrane region" description="Helical" evidence="7">
    <location>
        <begin position="34"/>
        <end position="54"/>
    </location>
</feature>
<comment type="caution">
    <text evidence="9">The sequence shown here is derived from an EMBL/GenBank/DDBJ whole genome shotgun (WGS) entry which is preliminary data.</text>
</comment>
<dbReference type="Gene3D" id="3.40.50.300">
    <property type="entry name" value="P-loop containing nucleotide triphosphate hydrolases"/>
    <property type="match status" value="2"/>
</dbReference>
<sequence length="727" mass="80134">MSRHNTSLGSNAAHSSFLRGGQVFIHTARMSLQILRLMAVLCVITTMGTAFYLITQRADPVDQQNWITVNMARVNTALGSTREYAVARHDRTHVRMPADRILADPYTRQSAGRFAAFAKSYIYNALGIGGALFLIMAAIFIAHGRRLGSDRTIRGALLITARELTRRIKAFNRQQARLYKVRKYKPYEIAGVPYPFRAETTHTLLAGTTGSGKSQVMLRLMEQIRERGDRAIVYDKMRTYVPPFYDPERGDQILNPLDQRCASWSPFADARSHADFRQMAAALIQSRGNDSDPVWAEWARLFFTETAYKLHRMNKRSVSDLMYLLLRAPLRDVADFLTDTNAAATMGADTPKQSQGIRATLLASMASMQALADSEGDKPVFSIRKWVDEDSPSCLFLTSRSDQHETIRPLITTWMEVALSAIMAQTRDPDRTIWILLDELPSLNQLPSLQGGLAEGRQFGAAFVLGIQQLSQLKSIYKDDIAHTIMGLARTKIILNLPDPDTAEYAARTIGKTEVQRAQRGVSFGASNVRDGASYTLQDKLDFLVLPDQLMRLPNLSGYIVPATNLPSATLSIKYKAAKENHPGFIERHDDTSEIDWSTVFIKRRANTTPGAGEDSTSTDPKSADPSASGSSSAVAPALLSEDSHPPGSTAQSSDPQAGSDESEGRETRQEAAPAAQHDAQYASASAVLGQDMEGAELNSHSKSDALIYQQTADPLAMVIQSDEPER</sequence>
<accession>A0ABQ1XWI3</accession>
<evidence type="ECO:0000256" key="1">
    <source>
        <dbReference type="ARBA" id="ARBA00004651"/>
    </source>
</evidence>
<feature type="compositionally biased region" description="Low complexity" evidence="6">
    <location>
        <begin position="624"/>
        <end position="641"/>
    </location>
</feature>
<comment type="subcellular location">
    <subcellularLocation>
        <location evidence="1">Cell membrane</location>
        <topology evidence="1">Multi-pass membrane protein</topology>
    </subcellularLocation>
</comment>
<evidence type="ECO:0000256" key="2">
    <source>
        <dbReference type="ARBA" id="ARBA00022475"/>
    </source>
</evidence>
<gene>
    <name evidence="9" type="ORF">GCM10007420_21580</name>
</gene>
<evidence type="ECO:0000313" key="9">
    <source>
        <dbReference type="EMBL" id="GGH04770.1"/>
    </source>
</evidence>
<name>A0ABQ1XWI3_9PROT</name>
<feature type="transmembrane region" description="Helical" evidence="7">
    <location>
        <begin position="121"/>
        <end position="142"/>
    </location>
</feature>
<dbReference type="EMBL" id="BMFS01000010">
    <property type="protein sequence ID" value="GGH04770.1"/>
    <property type="molecule type" value="Genomic_DNA"/>
</dbReference>
<protein>
    <submittedName>
        <fullName evidence="9">Type IV conjugative transfer system coupling protein TraD</fullName>
    </submittedName>
</protein>
<feature type="compositionally biased region" description="Polar residues" evidence="6">
    <location>
        <begin position="647"/>
        <end position="657"/>
    </location>
</feature>
<evidence type="ECO:0000256" key="4">
    <source>
        <dbReference type="ARBA" id="ARBA00022989"/>
    </source>
</evidence>
<feature type="domain" description="Type IV secretion system coupling protein TraD DNA-binding" evidence="8">
    <location>
        <begin position="187"/>
        <end position="573"/>
    </location>
</feature>
<evidence type="ECO:0000259" key="8">
    <source>
        <dbReference type="Pfam" id="PF10412"/>
    </source>
</evidence>
<keyword evidence="5 7" id="KW-0472">Membrane</keyword>
<feature type="region of interest" description="Disordered" evidence="6">
    <location>
        <begin position="607"/>
        <end position="688"/>
    </location>
</feature>
<dbReference type="Proteomes" id="UP000648722">
    <property type="component" value="Unassembled WGS sequence"/>
</dbReference>